<dbReference type="HAMAP" id="MF_01965">
    <property type="entry name" value="NADHX_dehydratase"/>
    <property type="match status" value="1"/>
</dbReference>
<reference evidence="9" key="1">
    <citation type="submission" date="2020-07" db="EMBL/GenBank/DDBJ databases">
        <title>Metabolic diversity and evolutionary history of the archaeal phylum ###Micrarchaeota### uncovered from a freshwater lake metagenome.</title>
        <authorList>
            <person name="Kadnikov V.V."/>
            <person name="Savvichev A.S."/>
            <person name="Mardanov A.V."/>
            <person name="Beletsky A.V."/>
            <person name="Chupakov A.V."/>
            <person name="Kokryatskaya N.M."/>
            <person name="Pimenov N.V."/>
            <person name="Ravin N.V."/>
        </authorList>
    </citation>
    <scope>NUCLEOTIDE SEQUENCE [LARGE SCALE GENOMIC DNA]</scope>
</reference>
<sequence>MYVTRGFIKTHLRKRLIISHKGQNGRVLVVGGSRLYFGSPVLVSLAAFRTGADLVYLLTPEYISKSIASQHPDLIVWGYGGEYLNENALPVFEELRNKTDAMIIGNGLTKQPSVLKVASELIKKWNKSLVVDADCIQPDLKTSSKQILYTPHAAEFSRLTGVKTPSNMRDKIKLIEKTARELSATILLKGVPDIISDGDKLMFNNIHNAGMTVGGTGDTLAGIACALLSQKHTPFESACIAAYINGAAGNLAMRKYGYSLIASDLINEVPSIMKQFQ</sequence>
<dbReference type="GO" id="GO:0110051">
    <property type="term" value="P:metabolite repair"/>
    <property type="evidence" value="ECO:0007669"/>
    <property type="project" value="TreeGrafter"/>
</dbReference>
<dbReference type="Gene3D" id="3.40.1190.20">
    <property type="match status" value="1"/>
</dbReference>
<dbReference type="GO" id="GO:0005524">
    <property type="term" value="F:ATP binding"/>
    <property type="evidence" value="ECO:0007669"/>
    <property type="project" value="UniProtKB-KW"/>
</dbReference>
<dbReference type="Proteomes" id="UP000510821">
    <property type="component" value="Chromosome"/>
</dbReference>
<dbReference type="GO" id="GO:0046496">
    <property type="term" value="P:nicotinamide nucleotide metabolic process"/>
    <property type="evidence" value="ECO:0007669"/>
    <property type="project" value="UniProtKB-UniRule"/>
</dbReference>
<proteinExistence type="inferred from homology"/>
<dbReference type="CDD" id="cd01171">
    <property type="entry name" value="YXKO-related"/>
    <property type="match status" value="1"/>
</dbReference>
<evidence type="ECO:0000259" key="7">
    <source>
        <dbReference type="PROSITE" id="PS51383"/>
    </source>
</evidence>
<dbReference type="EMBL" id="CP058998">
    <property type="protein sequence ID" value="QLJ53243.1"/>
    <property type="molecule type" value="Genomic_DNA"/>
</dbReference>
<evidence type="ECO:0000256" key="5">
    <source>
        <dbReference type="ARBA" id="ARBA00023239"/>
    </source>
</evidence>
<keyword evidence="1 6" id="KW-0547">Nucleotide-binding</keyword>
<feature type="binding site" evidence="6">
    <location>
        <position position="217"/>
    </location>
    <ligand>
        <name>AMP</name>
        <dbReference type="ChEBI" id="CHEBI:456215"/>
    </ligand>
</feature>
<comment type="cofactor">
    <cofactor evidence="6">
        <name>Mg(2+)</name>
        <dbReference type="ChEBI" id="CHEBI:18420"/>
    </cofactor>
</comment>
<dbReference type="SUPFAM" id="SSF53613">
    <property type="entry name" value="Ribokinase-like"/>
    <property type="match status" value="1"/>
</dbReference>
<evidence type="ECO:0000256" key="3">
    <source>
        <dbReference type="ARBA" id="ARBA00022857"/>
    </source>
</evidence>
<feature type="binding site" evidence="6">
    <location>
        <position position="152"/>
    </location>
    <ligand>
        <name>(6S)-NADPHX</name>
        <dbReference type="ChEBI" id="CHEBI:64076"/>
    </ligand>
</feature>
<evidence type="ECO:0000256" key="1">
    <source>
        <dbReference type="ARBA" id="ARBA00022741"/>
    </source>
</evidence>
<evidence type="ECO:0000256" key="4">
    <source>
        <dbReference type="ARBA" id="ARBA00023027"/>
    </source>
</evidence>
<dbReference type="GO" id="GO:0016853">
    <property type="term" value="F:isomerase activity"/>
    <property type="evidence" value="ECO:0007669"/>
    <property type="project" value="UniProtKB-KW"/>
</dbReference>
<comment type="function">
    <text evidence="6">Catalyzes the dehydration of the S-form of NAD(P)HX at the expense of ADP, which is converted to AMP. Together with NAD(P)HX epimerase, which catalyzes the epimerization of the S- and R-forms, the enzyme allows the repair of both epimers of NAD(P)HX, a damaged form of NAD(P)H that is a result of enzymatic or heat-dependent hydration.</text>
</comment>
<feature type="binding site" evidence="6">
    <location>
        <position position="218"/>
    </location>
    <ligand>
        <name>(6S)-NADPHX</name>
        <dbReference type="ChEBI" id="CHEBI:64076"/>
    </ligand>
</feature>
<dbReference type="InterPro" id="IPR000631">
    <property type="entry name" value="CARKD"/>
</dbReference>
<name>A0A7D6BQZ2_FERL1</name>
<comment type="catalytic activity">
    <reaction evidence="6">
        <text>(6S)-NADHX + ADP = AMP + phosphate + NADH + H(+)</text>
        <dbReference type="Rhea" id="RHEA:32223"/>
        <dbReference type="ChEBI" id="CHEBI:15378"/>
        <dbReference type="ChEBI" id="CHEBI:43474"/>
        <dbReference type="ChEBI" id="CHEBI:57945"/>
        <dbReference type="ChEBI" id="CHEBI:64074"/>
        <dbReference type="ChEBI" id="CHEBI:456215"/>
        <dbReference type="ChEBI" id="CHEBI:456216"/>
        <dbReference type="EC" id="4.2.1.136"/>
    </reaction>
</comment>
<dbReference type="PANTHER" id="PTHR12592">
    <property type="entry name" value="ATP-DEPENDENT (S)-NAD(P)H-HYDRATE DEHYDRATASE FAMILY MEMBER"/>
    <property type="match status" value="1"/>
</dbReference>
<gene>
    <name evidence="6" type="primary">nnrD</name>
    <name evidence="8" type="ORF">Sv326_1068</name>
</gene>
<dbReference type="PROSITE" id="PS51383">
    <property type="entry name" value="YJEF_C_3"/>
    <property type="match status" value="1"/>
</dbReference>
<evidence type="ECO:0000313" key="8">
    <source>
        <dbReference type="EMBL" id="QLJ53243.1"/>
    </source>
</evidence>
<evidence type="ECO:0000256" key="2">
    <source>
        <dbReference type="ARBA" id="ARBA00022840"/>
    </source>
</evidence>
<feature type="binding site" evidence="6">
    <location>
        <position position="107"/>
    </location>
    <ligand>
        <name>(6S)-NADPHX</name>
        <dbReference type="ChEBI" id="CHEBI:64076"/>
    </ligand>
</feature>
<dbReference type="EC" id="4.2.1.136" evidence="6"/>
<evidence type="ECO:0000313" key="9">
    <source>
        <dbReference type="Proteomes" id="UP000510821"/>
    </source>
</evidence>
<comment type="catalytic activity">
    <reaction evidence="6">
        <text>(6S)-NADPHX + ADP = AMP + phosphate + NADPH + H(+)</text>
        <dbReference type="Rhea" id="RHEA:32235"/>
        <dbReference type="ChEBI" id="CHEBI:15378"/>
        <dbReference type="ChEBI" id="CHEBI:43474"/>
        <dbReference type="ChEBI" id="CHEBI:57783"/>
        <dbReference type="ChEBI" id="CHEBI:64076"/>
        <dbReference type="ChEBI" id="CHEBI:456215"/>
        <dbReference type="ChEBI" id="CHEBI:456216"/>
        <dbReference type="EC" id="4.2.1.136"/>
    </reaction>
</comment>
<comment type="similarity">
    <text evidence="6">Belongs to the NnrD/CARKD family.</text>
</comment>
<dbReference type="Pfam" id="PF01256">
    <property type="entry name" value="Carb_kinase"/>
    <property type="match status" value="1"/>
</dbReference>
<keyword evidence="3 6" id="KW-0521">NADP</keyword>
<keyword evidence="4 6" id="KW-0520">NAD</keyword>
<dbReference type="KEGG" id="flt:Sv326_1068"/>
<organism evidence="8 9">
    <name type="scientific">Fermentimicrarchaeum limneticum</name>
    <dbReference type="NCBI Taxonomy" id="2795018"/>
    <lineage>
        <taxon>Archaea</taxon>
        <taxon>Candidatus Micrarchaeota</taxon>
        <taxon>Candidatus Fermentimicrarchaeales</taxon>
        <taxon>Candidatus Fermentimicrarchaeaceae</taxon>
        <taxon>Candidatus Fermentimicrarchaeum</taxon>
    </lineage>
</organism>
<protein>
    <recommendedName>
        <fullName evidence="6">ADP-dependent (S)-NAD(P)H-hydrate dehydratase</fullName>
        <ecNumber evidence="6">4.2.1.136</ecNumber>
    </recommendedName>
    <alternativeName>
        <fullName evidence="6">ADP-dependent NAD(P)HX dehydratase</fullName>
    </alternativeName>
</protein>
<keyword evidence="8" id="KW-0413">Isomerase</keyword>
<evidence type="ECO:0000256" key="6">
    <source>
        <dbReference type="HAMAP-Rule" id="MF_01965"/>
    </source>
</evidence>
<dbReference type="NCBIfam" id="TIGR00196">
    <property type="entry name" value="yjeF_cterm"/>
    <property type="match status" value="1"/>
</dbReference>
<keyword evidence="2 6" id="KW-0067">ATP-binding</keyword>
<keyword evidence="5 6" id="KW-0456">Lyase</keyword>
<dbReference type="AlphaFoldDB" id="A0A7D6BQZ2"/>
<dbReference type="PANTHER" id="PTHR12592:SF0">
    <property type="entry name" value="ATP-DEPENDENT (S)-NAD(P)H-HYDRATE DEHYDRATASE"/>
    <property type="match status" value="1"/>
</dbReference>
<accession>A0A7D6BQZ2</accession>
<comment type="caution">
    <text evidence="6">Lacks conserved residue(s) required for the propagation of feature annotation.</text>
</comment>
<dbReference type="GO" id="GO:0052855">
    <property type="term" value="F:ADP-dependent NAD(P)H-hydrate dehydratase activity"/>
    <property type="evidence" value="ECO:0007669"/>
    <property type="project" value="UniProtKB-UniRule"/>
</dbReference>
<comment type="subunit">
    <text evidence="6">Homotetramer.</text>
</comment>
<feature type="domain" description="YjeF C-terminal" evidence="7">
    <location>
        <begin position="4"/>
        <end position="276"/>
    </location>
</feature>
<dbReference type="InterPro" id="IPR029056">
    <property type="entry name" value="Ribokinase-like"/>
</dbReference>